<organism evidence="2 4">
    <name type="scientific">Archangium gephyra</name>
    <dbReference type="NCBI Taxonomy" id="48"/>
    <lineage>
        <taxon>Bacteria</taxon>
        <taxon>Pseudomonadati</taxon>
        <taxon>Myxococcota</taxon>
        <taxon>Myxococcia</taxon>
        <taxon>Myxococcales</taxon>
        <taxon>Cystobacterineae</taxon>
        <taxon>Archangiaceae</taxon>
        <taxon>Archangium</taxon>
    </lineage>
</organism>
<accession>A0AAC8TAC1</accession>
<dbReference type="Proteomes" id="UP000035579">
    <property type="component" value="Chromosome"/>
</dbReference>
<proteinExistence type="predicted"/>
<dbReference type="EMBL" id="QUMU01000006">
    <property type="protein sequence ID" value="REG30582.1"/>
    <property type="molecule type" value="Genomic_DNA"/>
</dbReference>
<evidence type="ECO:0000313" key="4">
    <source>
        <dbReference type="Proteomes" id="UP000035579"/>
    </source>
</evidence>
<evidence type="ECO:0000313" key="2">
    <source>
        <dbReference type="EMBL" id="AKI98651.1"/>
    </source>
</evidence>
<reference evidence="2 4" key="1">
    <citation type="submission" date="2015-05" db="EMBL/GenBank/DDBJ databases">
        <title>Genome assembly of Archangium gephyra DSM 2261.</title>
        <authorList>
            <person name="Sharma G."/>
            <person name="Subramanian S."/>
        </authorList>
    </citation>
    <scope>NUCLEOTIDE SEQUENCE [LARGE SCALE GENOMIC DNA]</scope>
    <source>
        <strain evidence="2 4">DSM 2261</strain>
    </source>
</reference>
<dbReference type="EMBL" id="CP011509">
    <property type="protein sequence ID" value="AKI98651.1"/>
    <property type="molecule type" value="Genomic_DNA"/>
</dbReference>
<sequence>MEQRYPEITDWSKEGRARLVMEHRPVLSEMLRHSLEQVAEPYGVEALLRAFGFSTLEDAVDWSLQAFIERELELTRIPRSWKLFTQPRFWLAQRTGLPGFRRKMAELEALRRRGQHVSEAQPTLSDDAAEKPRVEEELEQQRLRERLIATLRLLRDRTCASLVLWWLRATDGLRTGWFDPPVPPVREDDLSKKARSLITHDALFRFQCLHRQLVQEDGSSGLAHQVVREWLFRPCGDTPPYRRDDAEVARSLPEGAPRQTRALHHLRRQGVTALLEKLIDAAGVPPAGDEVETLFEWTLLTHSVTRTTLTTFKLDEGAMPELARRIDSLPVREAAWRKS</sequence>
<dbReference type="AlphaFoldDB" id="A0AAC8TAC1"/>
<feature type="region of interest" description="Disordered" evidence="1">
    <location>
        <begin position="113"/>
        <end position="132"/>
    </location>
</feature>
<gene>
    <name evidence="2" type="ORF">AA314_00278</name>
    <name evidence="3" type="ORF">ATI61_10651</name>
</gene>
<protein>
    <submittedName>
        <fullName evidence="2">Uncharacterized protein</fullName>
    </submittedName>
</protein>
<evidence type="ECO:0000256" key="1">
    <source>
        <dbReference type="SAM" id="MobiDB-lite"/>
    </source>
</evidence>
<dbReference type="KEGG" id="age:AA314_00278"/>
<evidence type="ECO:0000313" key="5">
    <source>
        <dbReference type="Proteomes" id="UP000256345"/>
    </source>
</evidence>
<dbReference type="Proteomes" id="UP000256345">
    <property type="component" value="Unassembled WGS sequence"/>
</dbReference>
<name>A0AAC8TAC1_9BACT</name>
<dbReference type="RefSeq" id="WP_047853959.1">
    <property type="nucleotide sequence ID" value="NZ_CP011509.1"/>
</dbReference>
<evidence type="ECO:0000313" key="3">
    <source>
        <dbReference type="EMBL" id="REG30582.1"/>
    </source>
</evidence>
<keyword evidence="5" id="KW-1185">Reference proteome</keyword>
<reference evidence="3 5" key="2">
    <citation type="submission" date="2018-08" db="EMBL/GenBank/DDBJ databases">
        <title>Genomic Encyclopedia of Archaeal and Bacterial Type Strains, Phase II (KMG-II): from individual species to whole genera.</title>
        <authorList>
            <person name="Goeker M."/>
        </authorList>
    </citation>
    <scope>NUCLEOTIDE SEQUENCE [LARGE SCALE GENOMIC DNA]</scope>
    <source>
        <strain evidence="3 5">DSM 2261</strain>
    </source>
</reference>